<feature type="region of interest" description="Disordered" evidence="1">
    <location>
        <begin position="1"/>
        <end position="33"/>
    </location>
</feature>
<protein>
    <submittedName>
        <fullName evidence="2">Unnamed protein product</fullName>
    </submittedName>
</protein>
<organism evidence="2 3">
    <name type="scientific">Phytophthora lilii</name>
    <dbReference type="NCBI Taxonomy" id="2077276"/>
    <lineage>
        <taxon>Eukaryota</taxon>
        <taxon>Sar</taxon>
        <taxon>Stramenopiles</taxon>
        <taxon>Oomycota</taxon>
        <taxon>Peronosporomycetes</taxon>
        <taxon>Peronosporales</taxon>
        <taxon>Peronosporaceae</taxon>
        <taxon>Phytophthora</taxon>
    </lineage>
</organism>
<dbReference type="PANTHER" id="PTHR13318:SF235">
    <property type="entry name" value="F-BOX DOMAIN-CONTAINING PROTEIN"/>
    <property type="match status" value="1"/>
</dbReference>
<sequence length="1540" mass="173001">MGRKDKKQAQKEEAKPAAEKNAGQIKGGKEQPAKEGMLISHAVAFGVVPLIVMSSSLKRPTPAAQASKEPQQSRPKLCDGSSVRVAARLSMTTLPRAVMELVLSFAVKNVSEAKVLPTKRRGWRRLARPDKTPLAAIAEWRLVCHYWRDLLGEILTQYQQRTVKLNLSHKSEEQQEAMLKQVTSAGHKVIELRVALFGHTTRRVGTERTQVVDWKALLSACPNLQRLDVSKMAYLTRRDLGKVLDAASQYCLKLKALVLPLPMRWSKRAPKIVGAYRNDIDDVTLVKHLSAALERWFVRGYCGGLRQLVIPHIPALSNQFLTAVTRFCPNVEILDGWKLTYVSDGWGAVLCDEEWRVSLETWEKFCSGCSDLREFNWAVVPFADAFFVPFGATQKFRLTDLAFDFTDAFLRRKRLSGRAVLATTNSLLSRAEQLIRARSLQAAVPVESASEAEIATLGDTSRPYTSAGLCSLVQGLPFLRSFKVFLHPRHRIDLDVFDDDFLQQLPKSTPYLGQFSFSEAGKYAGPQALECVSDQGLLSLACMAHLSDISIAALSSTSGAGLFPLIKNMSSIIQQRNIKIGIMRDFDKLIEPLLDLVAREPADTFADKAFALMLVNVGHLREFNVTTVEAQDWEDRLQAFQRQLQSSHPTLRFQLTLEQDKPRPGTTAAEGGDKFHILKFSVFTTNWKFQVVAEGTFFRGDISTSTPFEWIVKFSLKSFHHQRSETSAVQAPGLRLSPRDVAPSRSPNYHVTINAFTALNHIFKPVTFTQYRGINPLGAVHPSFFGKQQIIQQIIQSMQPCLVSYWSIKKKNCDSKFVSFCDIAMDALPLALQREICSFAAAPELVPLDASGSDVCSSAPNFASQLTEPSTRNLQRLALVCRAWRDIVAEFREQHETTCVSTLRFATGREEEQEQEIISQLSIGQAGAKLLDLRIVITAEKRALWWDLDAQGQTPTPAQAEAAASELSQWVEWRNILKLCPNLRRLDLTGVPLHHLAMGDLLDAASTYCKKLEALILPKKDNLHADAVADNMDFVFWRLYSALEKWNEASGGKGLRQLTVPSRSEFDREGTSNEFLSTVQKLCPRLEYLDGWKRSYNEGTRLVASDESLCVTRDVWKTFCKSCVALREFSWVVVPFSDEFFLPFGQTTKPQLTRLQLTYNTRAPFRIRRNEYSTGGLNVLVAGCPALEHLDVVLHRLQPCDALIYPQIDEMIDPDVFNDDFFLGLTESCPQLRTLRIRELGSLSNSRKGCITSVNTITDRGLAALCRAPNLTCIDIQDIRCSADAILNFLSTDTAGDQAPVVRSIRFRELGVCFGEVVQHLLNDLAKSSNQEMTEKVTTKPLAISLSSRRGYVFERSWLVELQRAFQSKFSKGELRFAVFNVKKEKDTAVRASSSRSVEQEVIAKILARAWIKGDVLRVGRLVLYTQESALDKRLQKVLANHRGSWILLHKPVQVQSVVHRHRISETNVFTLITLLKSLQSSLSLAPAKPRAFCNLETCPTPTFELADTTRSRWRRRANMSIDIVYDGHNFDWSSTQLPH</sequence>
<reference evidence="2" key="1">
    <citation type="submission" date="2023-04" db="EMBL/GenBank/DDBJ databases">
        <title>Phytophthora lilii NBRC 32176.</title>
        <authorList>
            <person name="Ichikawa N."/>
            <person name="Sato H."/>
            <person name="Tonouchi N."/>
        </authorList>
    </citation>
    <scope>NUCLEOTIDE SEQUENCE</scope>
    <source>
        <strain evidence="2">NBRC 32176</strain>
    </source>
</reference>
<accession>A0A9W6WLQ1</accession>
<evidence type="ECO:0000313" key="3">
    <source>
        <dbReference type="Proteomes" id="UP001165083"/>
    </source>
</evidence>
<dbReference type="PANTHER" id="PTHR13318">
    <property type="entry name" value="PARTNER OF PAIRED, ISOFORM B-RELATED"/>
    <property type="match status" value="1"/>
</dbReference>
<evidence type="ECO:0000256" key="1">
    <source>
        <dbReference type="SAM" id="MobiDB-lite"/>
    </source>
</evidence>
<dbReference type="GO" id="GO:0019005">
    <property type="term" value="C:SCF ubiquitin ligase complex"/>
    <property type="evidence" value="ECO:0007669"/>
    <property type="project" value="TreeGrafter"/>
</dbReference>
<dbReference type="SUPFAM" id="SSF52047">
    <property type="entry name" value="RNI-like"/>
    <property type="match status" value="2"/>
</dbReference>
<gene>
    <name evidence="2" type="ORF">Plil01_000684000</name>
</gene>
<dbReference type="OrthoDB" id="95598at2759"/>
<name>A0A9W6WLQ1_9STRA</name>
<dbReference type="Proteomes" id="UP001165083">
    <property type="component" value="Unassembled WGS sequence"/>
</dbReference>
<dbReference type="InterPro" id="IPR032675">
    <property type="entry name" value="LRR_dom_sf"/>
</dbReference>
<comment type="caution">
    <text evidence="2">The sequence shown here is derived from an EMBL/GenBank/DDBJ whole genome shotgun (WGS) entry which is preliminary data.</text>
</comment>
<dbReference type="EMBL" id="BSXW01000312">
    <property type="protein sequence ID" value="GMF18315.1"/>
    <property type="molecule type" value="Genomic_DNA"/>
</dbReference>
<dbReference type="GO" id="GO:0031146">
    <property type="term" value="P:SCF-dependent proteasomal ubiquitin-dependent protein catabolic process"/>
    <property type="evidence" value="ECO:0007669"/>
    <property type="project" value="TreeGrafter"/>
</dbReference>
<proteinExistence type="predicted"/>
<dbReference type="Gene3D" id="3.80.10.10">
    <property type="entry name" value="Ribonuclease Inhibitor"/>
    <property type="match status" value="2"/>
</dbReference>
<keyword evidence="3" id="KW-1185">Reference proteome</keyword>
<evidence type="ECO:0000313" key="2">
    <source>
        <dbReference type="EMBL" id="GMF18315.1"/>
    </source>
</evidence>
<feature type="compositionally biased region" description="Basic and acidic residues" evidence="1">
    <location>
        <begin position="7"/>
        <end position="18"/>
    </location>
</feature>